<keyword evidence="3" id="KW-0999">Mitochondrion inner membrane</keyword>
<evidence type="ECO:0000313" key="13">
    <source>
        <dbReference type="Proteomes" id="UP001221898"/>
    </source>
</evidence>
<name>A0AAD7SDP3_9TELE</name>
<keyword evidence="2" id="KW-0519">Myristate</keyword>
<keyword evidence="13" id="KW-1185">Reference proteome</keyword>
<comment type="subcellular location">
    <subcellularLocation>
        <location evidence="9">Mitochondrion inner membrane</location>
        <topology evidence="9">Lipid-anchor</topology>
    </subcellularLocation>
</comment>
<keyword evidence="8" id="KW-0449">Lipoprotein</keyword>
<comment type="function">
    <text evidence="1">Component of the MICOS complex, a large protein complex of the mitochondrial inner membrane that plays crucial roles in the maintenance of crista junctions, inner membrane architecture, and formation of contact sites to the outer membrane.</text>
</comment>
<evidence type="ECO:0000256" key="10">
    <source>
        <dbReference type="ARBA" id="ARBA00034480"/>
    </source>
</evidence>
<reference evidence="12" key="1">
    <citation type="journal article" date="2023" name="Science">
        <title>Genome structures resolve the early diversification of teleost fishes.</title>
        <authorList>
            <person name="Parey E."/>
            <person name="Louis A."/>
            <person name="Montfort J."/>
            <person name="Bouchez O."/>
            <person name="Roques C."/>
            <person name="Iampietro C."/>
            <person name="Lluch J."/>
            <person name="Castinel A."/>
            <person name="Donnadieu C."/>
            <person name="Desvignes T."/>
            <person name="Floi Bucao C."/>
            <person name="Jouanno E."/>
            <person name="Wen M."/>
            <person name="Mejri S."/>
            <person name="Dirks R."/>
            <person name="Jansen H."/>
            <person name="Henkel C."/>
            <person name="Chen W.J."/>
            <person name="Zahm M."/>
            <person name="Cabau C."/>
            <person name="Klopp C."/>
            <person name="Thompson A.W."/>
            <person name="Robinson-Rechavi M."/>
            <person name="Braasch I."/>
            <person name="Lecointre G."/>
            <person name="Bobe J."/>
            <person name="Postlethwait J.H."/>
            <person name="Berthelot C."/>
            <person name="Roest Crollius H."/>
            <person name="Guiguen Y."/>
        </authorList>
    </citation>
    <scope>NUCLEOTIDE SEQUENCE</scope>
    <source>
        <strain evidence="12">NC1722</strain>
    </source>
</reference>
<evidence type="ECO:0000256" key="5">
    <source>
        <dbReference type="ARBA" id="ARBA00023128"/>
    </source>
</evidence>
<dbReference type="InterPro" id="IPR007964">
    <property type="entry name" value="MIC19/MIC25"/>
</dbReference>
<evidence type="ECO:0000256" key="7">
    <source>
        <dbReference type="ARBA" id="ARBA00023157"/>
    </source>
</evidence>
<accession>A0AAD7SDP3</accession>
<comment type="similarity">
    <text evidence="10">Belongs to the MICOS complex subunit Mic19 family. Metazoan Mic25 subfamily.</text>
</comment>
<dbReference type="AlphaFoldDB" id="A0AAD7SDP3"/>
<feature type="region of interest" description="Disordered" evidence="11">
    <location>
        <begin position="140"/>
        <end position="177"/>
    </location>
</feature>
<protein>
    <submittedName>
        <fullName evidence="12">Uncharacterized protein</fullName>
    </submittedName>
</protein>
<evidence type="ECO:0000256" key="8">
    <source>
        <dbReference type="ARBA" id="ARBA00023288"/>
    </source>
</evidence>
<evidence type="ECO:0000256" key="11">
    <source>
        <dbReference type="SAM" id="MobiDB-lite"/>
    </source>
</evidence>
<evidence type="ECO:0000256" key="9">
    <source>
        <dbReference type="ARBA" id="ARBA00034476"/>
    </source>
</evidence>
<sequence>MAAAGVIEPSDSPGPLQVFATIRQAGLRLNPKKCQFLGHVVSADGIATDPAKIAAVRDWPPPTNVSDLRSFLGLASYYRRTDLSSREVALELQWAQFAAETMGASESSTRKVSFGLDEDERVKVLHGVKLSEDVLQRMRDSARGRDPQPLPPESPKGAPGPRPGPTASEMQEELRRRYEREQAIVQEELARFARQEREAGQEHLNVAVLRERAHSRDEAERAKQLAKQLDKKEAELKRLSAFYTEQLTLLEKKNLDNYKLASELYQEAATKAEAHVKTRNITPICTGLQAQVLHCYRDNRDQTLHCSGLAKEYMQCINAAKKNLLVNHG</sequence>
<dbReference type="SUPFAM" id="SSF56672">
    <property type="entry name" value="DNA/RNA polymerases"/>
    <property type="match status" value="1"/>
</dbReference>
<evidence type="ECO:0000256" key="4">
    <source>
        <dbReference type="ARBA" id="ARBA00023054"/>
    </source>
</evidence>
<keyword evidence="5" id="KW-0496">Mitochondrion</keyword>
<gene>
    <name evidence="12" type="ORF">AAFF_G00394650</name>
</gene>
<dbReference type="EMBL" id="JAINUG010000075">
    <property type="protein sequence ID" value="KAJ8400696.1"/>
    <property type="molecule type" value="Genomic_DNA"/>
</dbReference>
<feature type="compositionally biased region" description="Pro residues" evidence="11">
    <location>
        <begin position="148"/>
        <end position="164"/>
    </location>
</feature>
<evidence type="ECO:0000313" key="12">
    <source>
        <dbReference type="EMBL" id="KAJ8400696.1"/>
    </source>
</evidence>
<dbReference type="InterPro" id="IPR043502">
    <property type="entry name" value="DNA/RNA_pol_sf"/>
</dbReference>
<dbReference type="Proteomes" id="UP001221898">
    <property type="component" value="Unassembled WGS sequence"/>
</dbReference>
<evidence type="ECO:0000256" key="1">
    <source>
        <dbReference type="ARBA" id="ARBA00002689"/>
    </source>
</evidence>
<dbReference type="Pfam" id="PF05300">
    <property type="entry name" value="MIC19_MIC25"/>
    <property type="match status" value="1"/>
</dbReference>
<evidence type="ECO:0000256" key="2">
    <source>
        <dbReference type="ARBA" id="ARBA00022707"/>
    </source>
</evidence>
<dbReference type="Gene3D" id="3.30.70.270">
    <property type="match status" value="1"/>
</dbReference>
<organism evidence="12 13">
    <name type="scientific">Aldrovandia affinis</name>
    <dbReference type="NCBI Taxonomy" id="143900"/>
    <lineage>
        <taxon>Eukaryota</taxon>
        <taxon>Metazoa</taxon>
        <taxon>Chordata</taxon>
        <taxon>Craniata</taxon>
        <taxon>Vertebrata</taxon>
        <taxon>Euteleostomi</taxon>
        <taxon>Actinopterygii</taxon>
        <taxon>Neopterygii</taxon>
        <taxon>Teleostei</taxon>
        <taxon>Notacanthiformes</taxon>
        <taxon>Halosauridae</taxon>
        <taxon>Aldrovandia</taxon>
    </lineage>
</organism>
<keyword evidence="6" id="KW-0472">Membrane</keyword>
<proteinExistence type="inferred from homology"/>
<evidence type="ECO:0000256" key="3">
    <source>
        <dbReference type="ARBA" id="ARBA00022792"/>
    </source>
</evidence>
<keyword evidence="7" id="KW-1015">Disulfide bond</keyword>
<comment type="caution">
    <text evidence="12">The sequence shown here is derived from an EMBL/GenBank/DDBJ whole genome shotgun (WGS) entry which is preliminary data.</text>
</comment>
<evidence type="ECO:0000256" key="6">
    <source>
        <dbReference type="ARBA" id="ARBA00023136"/>
    </source>
</evidence>
<dbReference type="PANTHER" id="PTHR47609:SF1">
    <property type="entry name" value="MICOS COMPLEX SUBUNIT MIC25"/>
    <property type="match status" value="1"/>
</dbReference>
<dbReference type="InterPro" id="IPR042860">
    <property type="entry name" value="MIC25"/>
</dbReference>
<dbReference type="InterPro" id="IPR043128">
    <property type="entry name" value="Rev_trsase/Diguanyl_cyclase"/>
</dbReference>
<keyword evidence="4" id="KW-0175">Coiled coil</keyword>
<dbReference type="GO" id="GO:0061617">
    <property type="term" value="C:MICOS complex"/>
    <property type="evidence" value="ECO:0007669"/>
    <property type="project" value="InterPro"/>
</dbReference>
<dbReference type="PANTHER" id="PTHR47609">
    <property type="entry name" value="MICOS COMPLEX SUBUNIT MIC25"/>
    <property type="match status" value="1"/>
</dbReference>